<keyword evidence="2" id="KW-1185">Reference proteome</keyword>
<gene>
    <name evidence="3" type="primary">LOC106743143</name>
</gene>
<dbReference type="CDD" id="cd22966">
    <property type="entry name" value="DD_DYDC-like"/>
    <property type="match status" value="1"/>
</dbReference>
<sequence>MQEVNDDTISEERQRGDANFHEQDERKQAGKSVEKMRVIEEVEKFDANEADKNIVEFLRMKGLSEDLVKKLINTDLTDEYVRLLKALYFDDNDIGNLRDLWRAKNQVSKSNDSTDSSISGDSLLDAHLSQSSLYLKRVLSKPLIEALREIIATKPADPVEYLGHWLLNFKICEEQSIRQKEKELELLISREKLQMKKVEDKELLPIELQKEEEPGEDWKHFCYEESQIDNVSDL</sequence>
<protein>
    <submittedName>
        <fullName evidence="3">Uncharacterized protein LOC106743143 isoform X1</fullName>
    </submittedName>
</protein>
<evidence type="ECO:0000256" key="1">
    <source>
        <dbReference type="SAM" id="MobiDB-lite"/>
    </source>
</evidence>
<proteinExistence type="predicted"/>
<dbReference type="Proteomes" id="UP000515204">
    <property type="component" value="Unplaced"/>
</dbReference>
<dbReference type="InterPro" id="IPR007858">
    <property type="entry name" value="Dpy-30_motif"/>
</dbReference>
<name>A0A6P3X2U9_DINQU</name>
<dbReference type="GeneID" id="106743143"/>
<dbReference type="AlphaFoldDB" id="A0A6P3X2U9"/>
<dbReference type="OrthoDB" id="432281at2759"/>
<evidence type="ECO:0000313" key="2">
    <source>
        <dbReference type="Proteomes" id="UP000515204"/>
    </source>
</evidence>
<dbReference type="Pfam" id="PF05186">
    <property type="entry name" value="Dpy-30"/>
    <property type="match status" value="1"/>
</dbReference>
<organism evidence="2 3">
    <name type="scientific">Dinoponera quadriceps</name>
    <name type="common">South American ant</name>
    <dbReference type="NCBI Taxonomy" id="609295"/>
    <lineage>
        <taxon>Eukaryota</taxon>
        <taxon>Metazoa</taxon>
        <taxon>Ecdysozoa</taxon>
        <taxon>Arthropoda</taxon>
        <taxon>Hexapoda</taxon>
        <taxon>Insecta</taxon>
        <taxon>Pterygota</taxon>
        <taxon>Neoptera</taxon>
        <taxon>Endopterygota</taxon>
        <taxon>Hymenoptera</taxon>
        <taxon>Apocrita</taxon>
        <taxon>Aculeata</taxon>
        <taxon>Formicoidea</taxon>
        <taxon>Formicidae</taxon>
        <taxon>Ponerinae</taxon>
        <taxon>Ponerini</taxon>
        <taxon>Dinoponera</taxon>
    </lineage>
</organism>
<accession>A0A6P3X2U9</accession>
<dbReference type="Gene3D" id="1.20.890.10">
    <property type="entry name" value="cAMP-dependent protein kinase regulatory subunit, dimerization-anchoring domain"/>
    <property type="match status" value="1"/>
</dbReference>
<feature type="region of interest" description="Disordered" evidence="1">
    <location>
        <begin position="1"/>
        <end position="32"/>
    </location>
</feature>
<dbReference type="KEGG" id="dqu:106743143"/>
<dbReference type="RefSeq" id="XP_014472179.1">
    <property type="nucleotide sequence ID" value="XM_014616693.1"/>
</dbReference>
<evidence type="ECO:0000313" key="3">
    <source>
        <dbReference type="RefSeq" id="XP_014472179.1"/>
    </source>
</evidence>
<feature type="compositionally biased region" description="Basic and acidic residues" evidence="1">
    <location>
        <begin position="10"/>
        <end position="32"/>
    </location>
</feature>
<dbReference type="InterPro" id="IPR049630">
    <property type="entry name" value="DYDC-like_DD"/>
</dbReference>
<reference evidence="3" key="1">
    <citation type="submission" date="2025-08" db="UniProtKB">
        <authorList>
            <consortium name="RefSeq"/>
        </authorList>
    </citation>
    <scope>IDENTIFICATION</scope>
</reference>